<evidence type="ECO:0000313" key="4">
    <source>
        <dbReference type="EMBL" id="SFC14654.1"/>
    </source>
</evidence>
<proteinExistence type="inferred from homology"/>
<dbReference type="InterPro" id="IPR011042">
    <property type="entry name" value="6-blade_b-propeller_TolB-like"/>
</dbReference>
<sequence>MTADSGQPKIAPSPPVMDVLATGLGLVESPRWHAGRLWFSDWTAGRIHTIDADGHLDTVVEHRSLPLCFDFLPDGRLVLVSTPERALLTLEADGSLSTYADLAGLSAYGCNDIVVDGRGNAYVNGADFDFATGPPAGGRQPGFVALVRPDGTATRVTDDLAFPNGMAVSADGRTLVVADSYRSELVGFDIADDGTLSGRRVWAALGTDNPDGICLDAEGAAWYADVPHQHCVRVTEGGEVLATVPVDRGAFACMLAEASDLHIVGARWPGAAGLTTYADWDGRVWRVAVPVGGAGWPAR</sequence>
<dbReference type="GO" id="GO:0016787">
    <property type="term" value="F:hydrolase activity"/>
    <property type="evidence" value="ECO:0007669"/>
    <property type="project" value="UniProtKB-KW"/>
</dbReference>
<dbReference type="Pfam" id="PF08450">
    <property type="entry name" value="SGL"/>
    <property type="match status" value="1"/>
</dbReference>
<evidence type="ECO:0000313" key="5">
    <source>
        <dbReference type="Proteomes" id="UP000198832"/>
    </source>
</evidence>
<organism evidence="4 5">
    <name type="scientific">Nocardioides terrae</name>
    <dbReference type="NCBI Taxonomy" id="574651"/>
    <lineage>
        <taxon>Bacteria</taxon>
        <taxon>Bacillati</taxon>
        <taxon>Actinomycetota</taxon>
        <taxon>Actinomycetes</taxon>
        <taxon>Propionibacteriales</taxon>
        <taxon>Nocardioidaceae</taxon>
        <taxon>Nocardioides</taxon>
    </lineage>
</organism>
<gene>
    <name evidence="4" type="ORF">SAMN04487968_10460</name>
</gene>
<dbReference type="PANTHER" id="PTHR47572">
    <property type="entry name" value="LIPOPROTEIN-RELATED"/>
    <property type="match status" value="1"/>
</dbReference>
<evidence type="ECO:0000256" key="2">
    <source>
        <dbReference type="ARBA" id="ARBA00022801"/>
    </source>
</evidence>
<name>A0A1I1GSM6_9ACTN</name>
<dbReference type="SUPFAM" id="SSF63829">
    <property type="entry name" value="Calcium-dependent phosphotriesterase"/>
    <property type="match status" value="1"/>
</dbReference>
<dbReference type="InterPro" id="IPR013658">
    <property type="entry name" value="SGL"/>
</dbReference>
<keyword evidence="2" id="KW-0378">Hydrolase</keyword>
<dbReference type="Proteomes" id="UP000198832">
    <property type="component" value="Unassembled WGS sequence"/>
</dbReference>
<evidence type="ECO:0000259" key="3">
    <source>
        <dbReference type="Pfam" id="PF08450"/>
    </source>
</evidence>
<dbReference type="EMBL" id="FOLB01000004">
    <property type="protein sequence ID" value="SFC14654.1"/>
    <property type="molecule type" value="Genomic_DNA"/>
</dbReference>
<dbReference type="InterPro" id="IPR051262">
    <property type="entry name" value="SMP-30/CGR1_Lactonase"/>
</dbReference>
<dbReference type="PANTHER" id="PTHR47572:SF4">
    <property type="entry name" value="LACTONASE DRP35"/>
    <property type="match status" value="1"/>
</dbReference>
<reference evidence="4 5" key="1">
    <citation type="submission" date="2016-10" db="EMBL/GenBank/DDBJ databases">
        <authorList>
            <person name="de Groot N.N."/>
        </authorList>
    </citation>
    <scope>NUCLEOTIDE SEQUENCE [LARGE SCALE GENOMIC DNA]</scope>
    <source>
        <strain evidence="4 5">CGMCC 1.7056</strain>
    </source>
</reference>
<dbReference type="STRING" id="574651.SAMN04487968_10460"/>
<accession>A0A1I1GSM6</accession>
<comment type="similarity">
    <text evidence="1">Belongs to the SMP-30/CGR1 family.</text>
</comment>
<feature type="domain" description="SMP-30/Gluconolactonase/LRE-like region" evidence="3">
    <location>
        <begin position="28"/>
        <end position="261"/>
    </location>
</feature>
<keyword evidence="5" id="KW-1185">Reference proteome</keyword>
<dbReference type="AlphaFoldDB" id="A0A1I1GSM6"/>
<evidence type="ECO:0000256" key="1">
    <source>
        <dbReference type="ARBA" id="ARBA00008853"/>
    </source>
</evidence>
<dbReference type="Gene3D" id="2.120.10.30">
    <property type="entry name" value="TolB, C-terminal domain"/>
    <property type="match status" value="1"/>
</dbReference>
<dbReference type="RefSeq" id="WP_217645251.1">
    <property type="nucleotide sequence ID" value="NZ_FOLB01000004.1"/>
</dbReference>
<protein>
    <submittedName>
        <fullName evidence="4">Sugar lactone lactonase YvrE</fullName>
    </submittedName>
</protein>